<dbReference type="Gene3D" id="1.20.1730.10">
    <property type="entry name" value="Sodium/glucose cotransporter"/>
    <property type="match status" value="1"/>
</dbReference>
<reference evidence="9 10" key="1">
    <citation type="journal article" date="2019" name="Int. J. Syst. Evol. Microbiol.">
        <title>The Global Catalogue of Microorganisms (GCM) 10K type strain sequencing project: providing services to taxonomists for standard genome sequencing and annotation.</title>
        <authorList>
            <consortium name="The Broad Institute Genomics Platform"/>
            <consortium name="The Broad Institute Genome Sequencing Center for Infectious Disease"/>
            <person name="Wu L."/>
            <person name="Ma J."/>
        </authorList>
    </citation>
    <scope>NUCLEOTIDE SEQUENCE [LARGE SCALE GENOMIC DNA]</scope>
    <source>
        <strain evidence="9 10">PSR21</strain>
    </source>
</reference>
<feature type="transmembrane region" description="Helical" evidence="8">
    <location>
        <begin position="267"/>
        <end position="292"/>
    </location>
</feature>
<feature type="transmembrane region" description="Helical" evidence="8">
    <location>
        <begin position="121"/>
        <end position="150"/>
    </location>
</feature>
<dbReference type="CDD" id="cd10322">
    <property type="entry name" value="SLC5sbd"/>
    <property type="match status" value="1"/>
</dbReference>
<feature type="transmembrane region" description="Helical" evidence="8">
    <location>
        <begin position="47"/>
        <end position="73"/>
    </location>
</feature>
<feature type="transmembrane region" description="Helical" evidence="8">
    <location>
        <begin position="384"/>
        <end position="403"/>
    </location>
</feature>
<evidence type="ECO:0000256" key="3">
    <source>
        <dbReference type="ARBA" id="ARBA00022448"/>
    </source>
</evidence>
<feature type="transmembrane region" description="Helical" evidence="8">
    <location>
        <begin position="415"/>
        <end position="432"/>
    </location>
</feature>
<feature type="transmembrane region" description="Helical" evidence="8">
    <location>
        <begin position="312"/>
        <end position="337"/>
    </location>
</feature>
<dbReference type="InterPro" id="IPR038377">
    <property type="entry name" value="Na/Glc_symporter_sf"/>
</dbReference>
<feature type="transmembrane region" description="Helical" evidence="8">
    <location>
        <begin position="156"/>
        <end position="175"/>
    </location>
</feature>
<feature type="transmembrane region" description="Helical" evidence="8">
    <location>
        <begin position="182"/>
        <end position="202"/>
    </location>
</feature>
<evidence type="ECO:0000256" key="2">
    <source>
        <dbReference type="ARBA" id="ARBA00006434"/>
    </source>
</evidence>
<evidence type="ECO:0000256" key="1">
    <source>
        <dbReference type="ARBA" id="ARBA00004141"/>
    </source>
</evidence>
<proteinExistence type="inferred from homology"/>
<comment type="similarity">
    <text evidence="2 7">Belongs to the sodium:solute symporter (SSF) (TC 2.A.21) family.</text>
</comment>
<evidence type="ECO:0000256" key="5">
    <source>
        <dbReference type="ARBA" id="ARBA00022989"/>
    </source>
</evidence>
<accession>A0ABD6AF57</accession>
<evidence type="ECO:0000256" key="4">
    <source>
        <dbReference type="ARBA" id="ARBA00022692"/>
    </source>
</evidence>
<comment type="subcellular location">
    <subcellularLocation>
        <location evidence="1">Membrane</location>
        <topology evidence="1">Multi-pass membrane protein</topology>
    </subcellularLocation>
</comment>
<feature type="transmembrane region" description="Helical" evidence="8">
    <location>
        <begin position="438"/>
        <end position="461"/>
    </location>
</feature>
<organism evidence="9 10">
    <name type="scientific">Halomarina halobia</name>
    <dbReference type="NCBI Taxonomy" id="3033386"/>
    <lineage>
        <taxon>Archaea</taxon>
        <taxon>Methanobacteriati</taxon>
        <taxon>Methanobacteriota</taxon>
        <taxon>Stenosarchaea group</taxon>
        <taxon>Halobacteria</taxon>
        <taxon>Halobacteriales</taxon>
        <taxon>Natronomonadaceae</taxon>
        <taxon>Halomarina</taxon>
    </lineage>
</organism>
<keyword evidence="5 8" id="KW-1133">Transmembrane helix</keyword>
<dbReference type="GeneID" id="79317823"/>
<name>A0ABD6AF57_9EURY</name>
<dbReference type="GO" id="GO:0016020">
    <property type="term" value="C:membrane"/>
    <property type="evidence" value="ECO:0007669"/>
    <property type="project" value="UniProtKB-SubCell"/>
</dbReference>
<keyword evidence="3" id="KW-0813">Transport</keyword>
<sequence>MSGHELAYGLIVAGYLVIILAIALYVGKKWIGDESDFMVAGREMGAVITSASLVAIILSGGFVPTVVLMGFLFGIGGAWFLWGWVVGMALVMATWAGFWRYTGGYTPAEYFEYQYGVSGRLSVLVATMVFGIIAGAFQYVGAGALVAGAFGTDTTVTIIVIGGTITIYALLAGMWGISITDFIQAIWVVTAVFIAVPVYLFVNHGLPTVGENITPEMLSFPFGSMEVFGLAGGTVITFVWLNILLANSAHYWMRASAARNERTVRRGWMLSIVIVGFCGLMGAVLGLWARMLVAPDDPAQAFGLLLAQETPVWLGALAVSGVIAATMSTADMMYQMVANTVTRDFFQRFTGINSRRELLRYSRITILGMGVLTIFLATSYPGSLPQMIAFALSMGGPLFVLSMDSWLTRFGTKEGTVIMIAAVIVAIFYWEFFSPINAQIQTLWISGAVSLVTFYSVSALVRITGSWWGKSTESLSTTTTPKGGD</sequence>
<dbReference type="AlphaFoldDB" id="A0ABD6AF57"/>
<feature type="transmembrane region" description="Helical" evidence="8">
    <location>
        <begin position="79"/>
        <end position="101"/>
    </location>
</feature>
<dbReference type="RefSeq" id="WP_276306172.1">
    <property type="nucleotide sequence ID" value="NZ_CP119993.1"/>
</dbReference>
<keyword evidence="10" id="KW-1185">Reference proteome</keyword>
<feature type="transmembrane region" description="Helical" evidence="8">
    <location>
        <begin position="222"/>
        <end position="246"/>
    </location>
</feature>
<feature type="transmembrane region" description="Helical" evidence="8">
    <location>
        <begin position="358"/>
        <end position="378"/>
    </location>
</feature>
<evidence type="ECO:0000313" key="9">
    <source>
        <dbReference type="EMBL" id="MFC7318990.1"/>
    </source>
</evidence>
<evidence type="ECO:0000313" key="10">
    <source>
        <dbReference type="Proteomes" id="UP001596547"/>
    </source>
</evidence>
<evidence type="ECO:0000256" key="6">
    <source>
        <dbReference type="ARBA" id="ARBA00023136"/>
    </source>
</evidence>
<comment type="caution">
    <text evidence="9">The sequence shown here is derived from an EMBL/GenBank/DDBJ whole genome shotgun (WGS) entry which is preliminary data.</text>
</comment>
<keyword evidence="4 8" id="KW-0812">Transmembrane</keyword>
<dbReference type="Proteomes" id="UP001596547">
    <property type="component" value="Unassembled WGS sequence"/>
</dbReference>
<dbReference type="InterPro" id="IPR050277">
    <property type="entry name" value="Sodium:Solute_Symporter"/>
</dbReference>
<dbReference type="Pfam" id="PF00474">
    <property type="entry name" value="SSF"/>
    <property type="match status" value="1"/>
</dbReference>
<feature type="transmembrane region" description="Helical" evidence="8">
    <location>
        <begin position="6"/>
        <end position="26"/>
    </location>
</feature>
<keyword evidence="6 8" id="KW-0472">Membrane</keyword>
<dbReference type="PANTHER" id="PTHR48086">
    <property type="entry name" value="SODIUM/PROLINE SYMPORTER-RELATED"/>
    <property type="match status" value="1"/>
</dbReference>
<gene>
    <name evidence="9" type="ORF">ACFQPE_19645</name>
</gene>
<protein>
    <submittedName>
        <fullName evidence="9">Sodium:solute symporter</fullName>
    </submittedName>
</protein>
<evidence type="ECO:0000256" key="8">
    <source>
        <dbReference type="SAM" id="Phobius"/>
    </source>
</evidence>
<dbReference type="EMBL" id="JBHTBF010000003">
    <property type="protein sequence ID" value="MFC7318990.1"/>
    <property type="molecule type" value="Genomic_DNA"/>
</dbReference>
<dbReference type="PROSITE" id="PS50283">
    <property type="entry name" value="NA_SOLUT_SYMP_3"/>
    <property type="match status" value="1"/>
</dbReference>
<dbReference type="PANTHER" id="PTHR48086:SF7">
    <property type="entry name" value="SODIUM-SOLUTE SYMPORTER-RELATED"/>
    <property type="match status" value="1"/>
</dbReference>
<dbReference type="InterPro" id="IPR001734">
    <property type="entry name" value="Na/solute_symporter"/>
</dbReference>
<evidence type="ECO:0000256" key="7">
    <source>
        <dbReference type="RuleBase" id="RU362091"/>
    </source>
</evidence>